<dbReference type="PANTHER" id="PTHR30569:SF0">
    <property type="entry name" value="CYTOSINE PERMEASE"/>
    <property type="match status" value="1"/>
</dbReference>
<evidence type="ECO:0000313" key="3">
    <source>
        <dbReference type="Proteomes" id="UP000400924"/>
    </source>
</evidence>
<feature type="transmembrane region" description="Helical" evidence="1">
    <location>
        <begin position="106"/>
        <end position="126"/>
    </location>
</feature>
<dbReference type="GO" id="GO:0015209">
    <property type="term" value="F:cytosine transmembrane transporter activity"/>
    <property type="evidence" value="ECO:0007669"/>
    <property type="project" value="InterPro"/>
</dbReference>
<dbReference type="GO" id="GO:0005886">
    <property type="term" value="C:plasma membrane"/>
    <property type="evidence" value="ECO:0007669"/>
    <property type="project" value="TreeGrafter"/>
</dbReference>
<keyword evidence="1" id="KW-1133">Transmembrane helix</keyword>
<dbReference type="RefSeq" id="WP_152769365.1">
    <property type="nucleotide sequence ID" value="NZ_VJZC01000004.1"/>
</dbReference>
<protein>
    <submittedName>
        <fullName evidence="2">Permease</fullName>
    </submittedName>
</protein>
<dbReference type="OrthoDB" id="9056232at2"/>
<keyword evidence="3" id="KW-1185">Reference proteome</keyword>
<keyword evidence="1" id="KW-0472">Membrane</keyword>
<feature type="transmembrane region" description="Helical" evidence="1">
    <location>
        <begin position="178"/>
        <end position="202"/>
    </location>
</feature>
<comment type="caution">
    <text evidence="2">The sequence shown here is derived from an EMBL/GenBank/DDBJ whole genome shotgun (WGS) entry which is preliminary data.</text>
</comment>
<gene>
    <name evidence="2" type="ORF">FNH08_01345</name>
</gene>
<dbReference type="Proteomes" id="UP000400924">
    <property type="component" value="Unassembled WGS sequence"/>
</dbReference>
<feature type="transmembrane region" description="Helical" evidence="1">
    <location>
        <begin position="266"/>
        <end position="286"/>
    </location>
</feature>
<dbReference type="EMBL" id="VJZC01000004">
    <property type="protein sequence ID" value="MPY55883.1"/>
    <property type="molecule type" value="Genomic_DNA"/>
</dbReference>
<name>A0A5N8X8W9_9ACTN</name>
<feature type="transmembrane region" description="Helical" evidence="1">
    <location>
        <begin position="33"/>
        <end position="55"/>
    </location>
</feature>
<proteinExistence type="predicted"/>
<feature type="transmembrane region" description="Helical" evidence="1">
    <location>
        <begin position="75"/>
        <end position="94"/>
    </location>
</feature>
<evidence type="ECO:0000256" key="1">
    <source>
        <dbReference type="SAM" id="Phobius"/>
    </source>
</evidence>
<accession>A0A5N8X8W9</accession>
<feature type="transmembrane region" description="Helical" evidence="1">
    <location>
        <begin position="292"/>
        <end position="311"/>
    </location>
</feature>
<dbReference type="Gene3D" id="1.10.4160.10">
    <property type="entry name" value="Hydantoin permease"/>
    <property type="match status" value="1"/>
</dbReference>
<feature type="transmembrane region" description="Helical" evidence="1">
    <location>
        <begin position="355"/>
        <end position="374"/>
    </location>
</feature>
<sequence>MALATALFGAVNMVLARYAAKSGLSVAMRSRRLFGYVGATLAPLILGATCLYYAVFEGSVIAVTFQHYFAPNSDIRIWYAVCVLYAIPLALGGVQRWLDRLNGWLLPLYVIGMIALVVTAGTQHGFHGRFLSVAAPAATGDLPGWLYAFCIYLGLSVMMMSTVDFARFGRTSDSRFHGLVTFGPVFYVATFMGNGLIGLFVMEAVFPGQLASETGIVDAVLNTLGFAGLLLIFVSQTRINTANYFLASSNLDAVAAQVLRIQWPRFVWVLVTGALTYVFMLTNVLSYLLTALAWQGVFVVAWVGVMLAHLAHDRDGKSDTPEFRPGRLSRFSVGLVAWLVPSVTGILITEYGAPGAWYTQGVLIGVFALSWVLYTATARWGRSPVLQRGDDPRDEVTDPWTTMIRCHRCKRYNTAIEVDRDPTAEDAAICASCAEGSTDFRKAALAQSRKDTSAPAATSPA</sequence>
<feature type="transmembrane region" description="Helical" evidence="1">
    <location>
        <begin position="331"/>
        <end position="349"/>
    </location>
</feature>
<evidence type="ECO:0000313" key="2">
    <source>
        <dbReference type="EMBL" id="MPY55883.1"/>
    </source>
</evidence>
<dbReference type="InterPro" id="IPR030191">
    <property type="entry name" value="CodB"/>
</dbReference>
<keyword evidence="1" id="KW-0812">Transmembrane</keyword>
<feature type="transmembrane region" description="Helical" evidence="1">
    <location>
        <begin position="146"/>
        <end position="166"/>
    </location>
</feature>
<organism evidence="2 3">
    <name type="scientific">Streptomyces spongiae</name>
    <dbReference type="NCBI Taxonomy" id="565072"/>
    <lineage>
        <taxon>Bacteria</taxon>
        <taxon>Bacillati</taxon>
        <taxon>Actinomycetota</taxon>
        <taxon>Actinomycetes</taxon>
        <taxon>Kitasatosporales</taxon>
        <taxon>Streptomycetaceae</taxon>
        <taxon>Streptomyces</taxon>
    </lineage>
</organism>
<dbReference type="AlphaFoldDB" id="A0A5N8X8W9"/>
<dbReference type="PANTHER" id="PTHR30569">
    <property type="entry name" value="CYTOSINE TRANSPORTER CODB"/>
    <property type="match status" value="1"/>
</dbReference>
<reference evidence="2 3" key="1">
    <citation type="submission" date="2019-07" db="EMBL/GenBank/DDBJ databases">
        <title>New species of Amycolatopsis and Streptomyces.</title>
        <authorList>
            <person name="Duangmal K."/>
            <person name="Teo W.F.A."/>
            <person name="Lipun K."/>
        </authorList>
    </citation>
    <scope>NUCLEOTIDE SEQUENCE [LARGE SCALE GENOMIC DNA]</scope>
    <source>
        <strain evidence="2 3">NBRC 106415</strain>
    </source>
</reference>
<feature type="transmembrane region" description="Helical" evidence="1">
    <location>
        <begin position="214"/>
        <end position="234"/>
    </location>
</feature>